<accession>A0A1H6JC08</accession>
<reference evidence="2" key="1">
    <citation type="submission" date="2016-06" db="EMBL/GenBank/DDBJ databases">
        <authorList>
            <person name="Petersen J."/>
            <person name="Sayavedra L."/>
        </authorList>
    </citation>
    <scope>NUCLEOTIDE SEQUENCE [LARGE SCALE GENOMIC DNA]</scope>
    <source>
        <strain evidence="2">BazSymA</strain>
    </source>
</reference>
<proteinExistence type="predicted"/>
<evidence type="ECO:0000313" key="1">
    <source>
        <dbReference type="EMBL" id="SEH59654.1"/>
    </source>
</evidence>
<protein>
    <submittedName>
        <fullName evidence="1">Uncharacterized protein</fullName>
    </submittedName>
</protein>
<name>A0A1H6JC08_9GAMM</name>
<dbReference type="EMBL" id="CDSC02000029">
    <property type="protein sequence ID" value="SEH59654.1"/>
    <property type="molecule type" value="Genomic_DNA"/>
</dbReference>
<evidence type="ECO:0000313" key="2">
    <source>
        <dbReference type="Proteomes" id="UP000198988"/>
    </source>
</evidence>
<organism evidence="1 2">
    <name type="scientific">Bathymodiolus azoricus thioautotrophic gill symbiont</name>
    <dbReference type="NCBI Taxonomy" id="235205"/>
    <lineage>
        <taxon>Bacteria</taxon>
        <taxon>Pseudomonadati</taxon>
        <taxon>Pseudomonadota</taxon>
        <taxon>Gammaproteobacteria</taxon>
        <taxon>sulfur-oxidizing symbionts</taxon>
    </lineage>
</organism>
<dbReference type="Proteomes" id="UP000198988">
    <property type="component" value="Unassembled WGS sequence"/>
</dbReference>
<dbReference type="AlphaFoldDB" id="A0A1H6JC08"/>
<sequence>MKHRLHISHFANIPTANILVKDISVPKHPMHVSHFTNIPTTNVLIKDG</sequence>
<gene>
    <name evidence="1" type="ORF">BAZSYMA_ACONTIG181511_0</name>
</gene>